<keyword evidence="5" id="KW-0547">Nucleotide-binding</keyword>
<feature type="compositionally biased region" description="Low complexity" evidence="9">
    <location>
        <begin position="16"/>
        <end position="31"/>
    </location>
</feature>
<evidence type="ECO:0000256" key="4">
    <source>
        <dbReference type="ARBA" id="ARBA00022723"/>
    </source>
</evidence>
<dbReference type="GO" id="GO:0005737">
    <property type="term" value="C:cytoplasm"/>
    <property type="evidence" value="ECO:0007669"/>
    <property type="project" value="InterPro"/>
</dbReference>
<dbReference type="Proteomes" id="UP000193411">
    <property type="component" value="Unassembled WGS sequence"/>
</dbReference>
<gene>
    <name evidence="10" type="ORF">BCR44DRAFT_1400938</name>
</gene>
<evidence type="ECO:0000313" key="10">
    <source>
        <dbReference type="EMBL" id="ORZ37930.1"/>
    </source>
</evidence>
<dbReference type="STRING" id="765915.A0A1Y2HTK9"/>
<organism evidence="10 11">
    <name type="scientific">Catenaria anguillulae PL171</name>
    <dbReference type="NCBI Taxonomy" id="765915"/>
    <lineage>
        <taxon>Eukaryota</taxon>
        <taxon>Fungi</taxon>
        <taxon>Fungi incertae sedis</taxon>
        <taxon>Blastocladiomycota</taxon>
        <taxon>Blastocladiomycetes</taxon>
        <taxon>Blastocladiales</taxon>
        <taxon>Catenariaceae</taxon>
        <taxon>Catenaria</taxon>
    </lineage>
</organism>
<evidence type="ECO:0000313" key="11">
    <source>
        <dbReference type="Proteomes" id="UP000193411"/>
    </source>
</evidence>
<evidence type="ECO:0000256" key="1">
    <source>
        <dbReference type="ARBA" id="ARBA00000815"/>
    </source>
</evidence>
<accession>A0A1Y2HTK9</accession>
<evidence type="ECO:0000256" key="5">
    <source>
        <dbReference type="ARBA" id="ARBA00022741"/>
    </source>
</evidence>
<dbReference type="PANTHER" id="PTHR13045">
    <property type="entry name" value="5'-NUCLEOTIDASE"/>
    <property type="match status" value="1"/>
</dbReference>
<comment type="catalytic activity">
    <reaction evidence="1">
        <text>a ribonucleoside 5'-phosphate + H2O = a ribonucleoside + phosphate</text>
        <dbReference type="Rhea" id="RHEA:12484"/>
        <dbReference type="ChEBI" id="CHEBI:15377"/>
        <dbReference type="ChEBI" id="CHEBI:18254"/>
        <dbReference type="ChEBI" id="CHEBI:43474"/>
        <dbReference type="ChEBI" id="CHEBI:58043"/>
        <dbReference type="EC" id="3.1.3.5"/>
    </reaction>
</comment>
<dbReference type="Pfam" id="PF05822">
    <property type="entry name" value="UMPH-1"/>
    <property type="match status" value="1"/>
</dbReference>
<dbReference type="SFLD" id="SFLDG01128">
    <property type="entry name" value="C1.4:_5'-Nucleotidase_Like"/>
    <property type="match status" value="1"/>
</dbReference>
<dbReference type="InterPro" id="IPR036412">
    <property type="entry name" value="HAD-like_sf"/>
</dbReference>
<feature type="region of interest" description="Disordered" evidence="9">
    <location>
        <begin position="1"/>
        <end position="48"/>
    </location>
</feature>
<dbReference type="Gene3D" id="3.40.50.1000">
    <property type="entry name" value="HAD superfamily/HAD-like"/>
    <property type="match status" value="1"/>
</dbReference>
<evidence type="ECO:0000256" key="7">
    <source>
        <dbReference type="ARBA" id="ARBA00022842"/>
    </source>
</evidence>
<evidence type="ECO:0000256" key="9">
    <source>
        <dbReference type="SAM" id="MobiDB-lite"/>
    </source>
</evidence>
<dbReference type="GO" id="GO:0000166">
    <property type="term" value="F:nucleotide binding"/>
    <property type="evidence" value="ECO:0007669"/>
    <property type="project" value="UniProtKB-KW"/>
</dbReference>
<sequence>MTSINTHVSATAKDTSNANANARANGARSASPTSPTHTHVRSKSPPPLQSHIQLAHAFIQRWLALPTTQSHIHIRNPADLAEKLARIFADGPHHLHIVSDYDMTMTKYWINGVRGPSSHAVLERASVVSPAFKDKCKQLYTTYYPQEIDPNIPRDVKYGIMEQWWREAHQAIMDEGVMEHDLAKMVKETPMTWRDGMQDLIHLTAEMDVYFLVFSAGIKNLIKSILESSNLLLPHVHVESNEMYFDPTTGRVSHFSEPIIHTLNKAEVVLASPDLPPDSPQARHAAAIKDRNNVILMGDSLGDANMADGITHSSCVRVGFCNVNPDIWLDEFMDTFDVVVVDDVGFDWVLDLLKVLKMQALDDNAKDGDKADQH</sequence>
<dbReference type="InterPro" id="IPR023214">
    <property type="entry name" value="HAD_sf"/>
</dbReference>
<feature type="compositionally biased region" description="Polar residues" evidence="9">
    <location>
        <begin position="1"/>
        <end position="15"/>
    </location>
</feature>
<reference evidence="10 11" key="1">
    <citation type="submission" date="2016-07" db="EMBL/GenBank/DDBJ databases">
        <title>Pervasive Adenine N6-methylation of Active Genes in Fungi.</title>
        <authorList>
            <consortium name="DOE Joint Genome Institute"/>
            <person name="Mondo S.J."/>
            <person name="Dannebaum R.O."/>
            <person name="Kuo R.C."/>
            <person name="Labutti K."/>
            <person name="Haridas S."/>
            <person name="Kuo A."/>
            <person name="Salamov A."/>
            <person name="Ahrendt S.R."/>
            <person name="Lipzen A."/>
            <person name="Sullivan W."/>
            <person name="Andreopoulos W.B."/>
            <person name="Clum A."/>
            <person name="Lindquist E."/>
            <person name="Daum C."/>
            <person name="Ramamoorthy G.K."/>
            <person name="Gryganskyi A."/>
            <person name="Culley D."/>
            <person name="Magnuson J.K."/>
            <person name="James T.Y."/>
            <person name="O'Malley M.A."/>
            <person name="Stajich J.E."/>
            <person name="Spatafora J.W."/>
            <person name="Visel A."/>
            <person name="Grigoriev I.V."/>
        </authorList>
    </citation>
    <scope>NUCLEOTIDE SEQUENCE [LARGE SCALE GENOMIC DNA]</scope>
    <source>
        <strain evidence="10 11">PL171</strain>
    </source>
</reference>
<keyword evidence="8" id="KW-0546">Nucleotide metabolism</keyword>
<dbReference type="GO" id="GO:0008253">
    <property type="term" value="F:5'-nucleotidase activity"/>
    <property type="evidence" value="ECO:0007669"/>
    <property type="project" value="UniProtKB-EC"/>
</dbReference>
<name>A0A1Y2HTK9_9FUNG</name>
<proteinExistence type="inferred from homology"/>
<dbReference type="SFLD" id="SFLDS00003">
    <property type="entry name" value="Haloacid_Dehalogenase"/>
    <property type="match status" value="1"/>
</dbReference>
<dbReference type="AlphaFoldDB" id="A0A1Y2HTK9"/>
<dbReference type="GO" id="GO:0000287">
    <property type="term" value="F:magnesium ion binding"/>
    <property type="evidence" value="ECO:0007669"/>
    <property type="project" value="InterPro"/>
</dbReference>
<evidence type="ECO:0000256" key="8">
    <source>
        <dbReference type="ARBA" id="ARBA00023080"/>
    </source>
</evidence>
<dbReference type="InterPro" id="IPR006434">
    <property type="entry name" value="Pyrimidine_nucleotidase_eu"/>
</dbReference>
<evidence type="ECO:0000256" key="2">
    <source>
        <dbReference type="ARBA" id="ARBA00008389"/>
    </source>
</evidence>
<dbReference type="EC" id="3.1.3.5" evidence="3"/>
<evidence type="ECO:0000256" key="3">
    <source>
        <dbReference type="ARBA" id="ARBA00012643"/>
    </source>
</evidence>
<dbReference type="PANTHER" id="PTHR13045:SF0">
    <property type="entry name" value="7-METHYLGUANOSINE PHOSPHATE-SPECIFIC 5'-NUCLEOTIDASE"/>
    <property type="match status" value="1"/>
</dbReference>
<dbReference type="GO" id="GO:0009117">
    <property type="term" value="P:nucleotide metabolic process"/>
    <property type="evidence" value="ECO:0007669"/>
    <property type="project" value="UniProtKB-KW"/>
</dbReference>
<dbReference type="OrthoDB" id="10014216at2759"/>
<dbReference type="FunFam" id="1.10.150.340:FF:000001">
    <property type="entry name" value="Cytosolic 5-nucleotidase 3-like"/>
    <property type="match status" value="1"/>
</dbReference>
<comment type="similarity">
    <text evidence="2">Belongs to the pyrimidine 5'-nucleotidase family.</text>
</comment>
<keyword evidence="4" id="KW-0479">Metal-binding</keyword>
<dbReference type="EMBL" id="MCFL01000010">
    <property type="protein sequence ID" value="ORZ37930.1"/>
    <property type="molecule type" value="Genomic_DNA"/>
</dbReference>
<keyword evidence="11" id="KW-1185">Reference proteome</keyword>
<dbReference type="Gene3D" id="1.10.150.340">
    <property type="entry name" value="Pyrimidine 5'-nucleotidase (UMPH-1), N-terminal domain"/>
    <property type="match status" value="1"/>
</dbReference>
<protein>
    <recommendedName>
        <fullName evidence="3">5'-nucleotidase</fullName>
        <ecNumber evidence="3">3.1.3.5</ecNumber>
    </recommendedName>
</protein>
<keyword evidence="7" id="KW-0460">Magnesium</keyword>
<evidence type="ECO:0000256" key="6">
    <source>
        <dbReference type="ARBA" id="ARBA00022801"/>
    </source>
</evidence>
<comment type="caution">
    <text evidence="10">The sequence shown here is derived from an EMBL/GenBank/DDBJ whole genome shotgun (WGS) entry which is preliminary data.</text>
</comment>
<dbReference type="SUPFAM" id="SSF56784">
    <property type="entry name" value="HAD-like"/>
    <property type="match status" value="1"/>
</dbReference>
<keyword evidence="6" id="KW-0378">Hydrolase</keyword>